<protein>
    <submittedName>
        <fullName evidence="2">Uncharacterized protein</fullName>
    </submittedName>
</protein>
<proteinExistence type="predicted"/>
<reference evidence="2" key="1">
    <citation type="submission" date="2021-12" db="EMBL/GenBank/DDBJ databases">
        <authorList>
            <person name="King R."/>
        </authorList>
    </citation>
    <scope>NUCLEOTIDE SEQUENCE</scope>
</reference>
<dbReference type="EMBL" id="OV121132">
    <property type="protein sequence ID" value="CAH0547900.1"/>
    <property type="molecule type" value="Genomic_DNA"/>
</dbReference>
<evidence type="ECO:0000313" key="2">
    <source>
        <dbReference type="EMBL" id="CAH0547900.1"/>
    </source>
</evidence>
<name>A0A9P0FC75_BRAAE</name>
<feature type="region of interest" description="Disordered" evidence="1">
    <location>
        <begin position="46"/>
        <end position="72"/>
    </location>
</feature>
<keyword evidence="3" id="KW-1185">Reference proteome</keyword>
<organism evidence="2 3">
    <name type="scientific">Brassicogethes aeneus</name>
    <name type="common">Rape pollen beetle</name>
    <name type="synonym">Meligethes aeneus</name>
    <dbReference type="NCBI Taxonomy" id="1431903"/>
    <lineage>
        <taxon>Eukaryota</taxon>
        <taxon>Metazoa</taxon>
        <taxon>Ecdysozoa</taxon>
        <taxon>Arthropoda</taxon>
        <taxon>Hexapoda</taxon>
        <taxon>Insecta</taxon>
        <taxon>Pterygota</taxon>
        <taxon>Neoptera</taxon>
        <taxon>Endopterygota</taxon>
        <taxon>Coleoptera</taxon>
        <taxon>Polyphaga</taxon>
        <taxon>Cucujiformia</taxon>
        <taxon>Nitidulidae</taxon>
        <taxon>Meligethinae</taxon>
        <taxon>Brassicogethes</taxon>
    </lineage>
</organism>
<dbReference type="Proteomes" id="UP001154078">
    <property type="component" value="Chromosome 1"/>
</dbReference>
<evidence type="ECO:0000256" key="1">
    <source>
        <dbReference type="SAM" id="MobiDB-lite"/>
    </source>
</evidence>
<evidence type="ECO:0000313" key="3">
    <source>
        <dbReference type="Proteomes" id="UP001154078"/>
    </source>
</evidence>
<dbReference type="OrthoDB" id="7697968at2759"/>
<accession>A0A9P0FC75</accession>
<sequence>MSSEDEIAIRKLHSKTAKLFLRRSSSTTGIGDLFSKNLNLREARSDAGNVEDVKSVSSNEEEPNLNYESPYKKDAISDDTKCIETEDMLMNRPVSISYSVLNFQGKKYTLNDIAHKWKKDCRIWLWKNNKQFKKNRSVGEVKP</sequence>
<dbReference type="AlphaFoldDB" id="A0A9P0FC75"/>
<gene>
    <name evidence="2" type="ORF">MELIAE_LOCUS1792</name>
</gene>